<dbReference type="Gene3D" id="2.40.128.630">
    <property type="match status" value="1"/>
</dbReference>
<dbReference type="PROSITE" id="PS51318">
    <property type="entry name" value="TAT"/>
    <property type="match status" value="1"/>
</dbReference>
<reference evidence="3 4" key="1">
    <citation type="submission" date="2015-12" db="EMBL/GenBank/DDBJ databases">
        <title>Haloferax profundi sp. nov. isolated from the Discovery deep brine-seawater interface in the Red Sea.</title>
        <authorList>
            <person name="Zhang G."/>
            <person name="Stingl U."/>
            <person name="Rashid M."/>
        </authorList>
    </citation>
    <scope>NUCLEOTIDE SEQUENCE [LARGE SCALE GENOMIC DNA]</scope>
    <source>
        <strain evidence="3 4">SB29</strain>
    </source>
</reference>
<evidence type="ECO:0000313" key="4">
    <source>
        <dbReference type="Proteomes" id="UP000053157"/>
    </source>
</evidence>
<name>A0A0W1SNC8_9EURY</name>
<dbReference type="InterPro" id="IPR018391">
    <property type="entry name" value="PQQ_b-propeller_rpt"/>
</dbReference>
<feature type="region of interest" description="Disordered" evidence="1">
    <location>
        <begin position="28"/>
        <end position="63"/>
    </location>
</feature>
<dbReference type="Proteomes" id="UP000053157">
    <property type="component" value="Unassembled WGS sequence"/>
</dbReference>
<dbReference type="InterPro" id="IPR002372">
    <property type="entry name" value="PQQ_rpt_dom"/>
</dbReference>
<dbReference type="OrthoDB" id="136681at2157"/>
<proteinExistence type="predicted"/>
<dbReference type="RefSeq" id="WP_058571971.1">
    <property type="nucleotide sequence ID" value="NZ_LOPV01000155.1"/>
</dbReference>
<protein>
    <recommendedName>
        <fullName evidence="2">Pyrrolo-quinoline quinone repeat domain-containing protein</fullName>
    </recommendedName>
</protein>
<dbReference type="PANTHER" id="PTHR34512">
    <property type="entry name" value="CELL SURFACE PROTEIN"/>
    <property type="match status" value="1"/>
</dbReference>
<comment type="caution">
    <text evidence="3">The sequence shown here is derived from an EMBL/GenBank/DDBJ whole genome shotgun (WGS) entry which is preliminary data.</text>
</comment>
<dbReference type="SMART" id="SM00564">
    <property type="entry name" value="PQQ"/>
    <property type="match status" value="5"/>
</dbReference>
<dbReference type="InterPro" id="IPR015943">
    <property type="entry name" value="WD40/YVTN_repeat-like_dom_sf"/>
</dbReference>
<dbReference type="Gene3D" id="2.130.10.10">
    <property type="entry name" value="YVTN repeat-like/Quinoprotein amine dehydrogenase"/>
    <property type="match status" value="1"/>
</dbReference>
<accession>A0A0W1SNC8</accession>
<dbReference type="SUPFAM" id="SSF50998">
    <property type="entry name" value="Quinoprotein alcohol dehydrogenase-like"/>
    <property type="match status" value="1"/>
</dbReference>
<dbReference type="Pfam" id="PF13360">
    <property type="entry name" value="PQQ_2"/>
    <property type="match status" value="1"/>
</dbReference>
<dbReference type="PANTHER" id="PTHR34512:SF30">
    <property type="entry name" value="OUTER MEMBRANE PROTEIN ASSEMBLY FACTOR BAMB"/>
    <property type="match status" value="1"/>
</dbReference>
<dbReference type="InterPro" id="IPR006311">
    <property type="entry name" value="TAT_signal"/>
</dbReference>
<dbReference type="PROSITE" id="PS51257">
    <property type="entry name" value="PROKAR_LIPOPROTEIN"/>
    <property type="match status" value="1"/>
</dbReference>
<keyword evidence="4" id="KW-1185">Reference proteome</keyword>
<feature type="domain" description="Pyrrolo-quinoline quinone repeat" evidence="2">
    <location>
        <begin position="137"/>
        <end position="350"/>
    </location>
</feature>
<evidence type="ECO:0000313" key="3">
    <source>
        <dbReference type="EMBL" id="KTG27784.1"/>
    </source>
</evidence>
<evidence type="ECO:0000259" key="2">
    <source>
        <dbReference type="Pfam" id="PF13360"/>
    </source>
</evidence>
<dbReference type="InterPro" id="IPR011047">
    <property type="entry name" value="Quinoprotein_ADH-like_sf"/>
</dbReference>
<organism evidence="3 4">
    <name type="scientific">Haloferax profundi</name>
    <dbReference type="NCBI Taxonomy" id="1544718"/>
    <lineage>
        <taxon>Archaea</taxon>
        <taxon>Methanobacteriati</taxon>
        <taxon>Methanobacteriota</taxon>
        <taxon>Stenosarchaea group</taxon>
        <taxon>Halobacteria</taxon>
        <taxon>Halobacteriales</taxon>
        <taxon>Haloferacaceae</taxon>
        <taxon>Haloferax</taxon>
    </lineage>
</organism>
<dbReference type="AlphaFoldDB" id="A0A0W1SNC8"/>
<gene>
    <name evidence="3" type="ORF">AUR66_13150</name>
</gene>
<dbReference type="EMBL" id="LOPV01000155">
    <property type="protein sequence ID" value="KTG27784.1"/>
    <property type="molecule type" value="Genomic_DNA"/>
</dbReference>
<evidence type="ECO:0000256" key="1">
    <source>
        <dbReference type="SAM" id="MobiDB-lite"/>
    </source>
</evidence>
<sequence length="402" mass="42208">MRLTRRDALRAVGAGTLAGLAGCLGGDDEGSTGEGRADWPHPNFSPEGTSYNPRAVGPSSKPSEAWGVDVGGLALGRPTVYEDTVYYATSKRLRAFAVDDGTERWSVDVESRSAFRSPVTIDADLVYIGQTGERTGVLAFTHDGEEAWHAPTESSVRASIVRANPDDDHVYAADTDGYVFRIRASDGAVEWKTRVFGPAIRLASRWDEVVVGTEAGEVVALLDGGPGHQPTGMWRTKLPGMIQSLATTRGGDVVAGAFGAGVARLRGAARAGRIGWHREASSPHRSVVVGPDNVFSTDGSGIHAYDVDDGSPSWKADGDFFAPPAGAGDTIFVSDTSDDGGVVAYDRAGGVGVGDARLGNHRWKYSLEGGATTGPTPAHDSLFVVESGPEDGSARLVALRRE</sequence>